<keyword evidence="6 8" id="KW-0648">Protein biosynthesis</keyword>
<dbReference type="EMBL" id="LBFI01000013">
    <property type="protein sequence ID" value="KKM46748.1"/>
    <property type="molecule type" value="Genomic_DNA"/>
</dbReference>
<proteinExistence type="inferred from homology"/>
<feature type="binding site" evidence="8">
    <location>
        <position position="278"/>
    </location>
    <ligand>
        <name>ATP</name>
        <dbReference type="ChEBI" id="CHEBI:30616"/>
    </ligand>
</feature>
<dbReference type="GO" id="GO:0005829">
    <property type="term" value="C:cytosol"/>
    <property type="evidence" value="ECO:0007669"/>
    <property type="project" value="TreeGrafter"/>
</dbReference>
<dbReference type="EMBL" id="PSWU01000005">
    <property type="protein sequence ID" value="PPI15785.1"/>
    <property type="molecule type" value="Genomic_DNA"/>
</dbReference>
<evidence type="ECO:0000256" key="1">
    <source>
        <dbReference type="ARBA" id="ARBA00007894"/>
    </source>
</evidence>
<dbReference type="GeneID" id="93667506"/>
<keyword evidence="13" id="KW-1185">Reference proteome</keyword>
<dbReference type="NCBIfam" id="TIGR00464">
    <property type="entry name" value="gltX_bact"/>
    <property type="match status" value="1"/>
</dbReference>
<evidence type="ECO:0000259" key="9">
    <source>
        <dbReference type="Pfam" id="PF00749"/>
    </source>
</evidence>
<sequence length="518" mass="56607">MSEPTPPLVRASDAHPFTTATGSEVRVRFCPSPTGTPHVGLIRTALFNWAYARHTGGTFVFRIEDTDAARDSEESYEQIIAALRWLRLDWDEGINVGGPHGPYRQSQRSDIYRDVIARLSDSGHLYESYSTAEEIDARNEAAGRPKQHGYDNFDRSLTPEQRAAFSAEGRQPALRLRVPDADFSFDDLVRGPITFPAGSVSDFVVVRPNGQPLYTLVNPVDDAMMQITHVLRGEDILPSTARQIALYHALIDIGVTTFVPRFGHLPYVLGEGNKKLSKRDPFSNLFHHRDRGFIPEGLVNYLALLGWSLTHDRDVFSIDEMVAAFDVAHVNPNPARFDLKKAESINGDHIRLLTVEDFTERTVPYLVAAGVFEGEPTPAQRAVLDAAAGLVQARIGLLSEAPGMLGFFFTTADALGYDEDALAALPVNASEVLAAAIGALELVPESAWLAPSVQEALATVLIEGLGLKPRLAYGPLRVAISGRRVSPPLFESMAILGKTESLARLERLAVHLAAARSA</sequence>
<comment type="catalytic activity">
    <reaction evidence="8">
        <text>tRNA(Glu) + L-glutamate + ATP = L-glutamyl-tRNA(Glu) + AMP + diphosphate</text>
        <dbReference type="Rhea" id="RHEA:23540"/>
        <dbReference type="Rhea" id="RHEA-COMP:9663"/>
        <dbReference type="Rhea" id="RHEA-COMP:9680"/>
        <dbReference type="ChEBI" id="CHEBI:29985"/>
        <dbReference type="ChEBI" id="CHEBI:30616"/>
        <dbReference type="ChEBI" id="CHEBI:33019"/>
        <dbReference type="ChEBI" id="CHEBI:78442"/>
        <dbReference type="ChEBI" id="CHEBI:78520"/>
        <dbReference type="ChEBI" id="CHEBI:456215"/>
        <dbReference type="EC" id="6.1.1.17"/>
    </reaction>
</comment>
<feature type="short sequence motif" description="'HIGH' region" evidence="8">
    <location>
        <begin position="31"/>
        <end position="41"/>
    </location>
</feature>
<keyword evidence="5 8" id="KW-0067">ATP-binding</keyword>
<comment type="function">
    <text evidence="8">Catalyzes the attachment of glutamate to tRNA(Glu) in a two-step reaction: glutamate is first activated by ATP to form Glu-AMP and then transferred to the acceptor end of tRNA(Glu).</text>
</comment>
<protein>
    <recommendedName>
        <fullName evidence="8">Glutamate--tRNA ligase</fullName>
        <ecNumber evidence="8">6.1.1.17</ecNumber>
    </recommendedName>
    <alternativeName>
        <fullName evidence="8">Glutamyl-tRNA synthetase</fullName>
        <shortName evidence="8">GluRS</shortName>
    </alternativeName>
</protein>
<dbReference type="KEGG" id="rtc:APU90_02180"/>
<dbReference type="Gene3D" id="3.90.800.10">
    <property type="entry name" value="Glutamyl-tRNA Synthetase, Domain 3"/>
    <property type="match status" value="1"/>
</dbReference>
<dbReference type="GO" id="GO:0008270">
    <property type="term" value="F:zinc ion binding"/>
    <property type="evidence" value="ECO:0007669"/>
    <property type="project" value="InterPro"/>
</dbReference>
<dbReference type="FunFam" id="3.40.50.620:FF:000149">
    <property type="entry name" value="Glutamate--tRNA ligase"/>
    <property type="match status" value="1"/>
</dbReference>
<dbReference type="Proteomes" id="UP000052979">
    <property type="component" value="Unassembled WGS sequence"/>
</dbReference>
<dbReference type="RefSeq" id="WP_042733964.1">
    <property type="nucleotide sequence ID" value="NZ_CP010848.1"/>
</dbReference>
<dbReference type="Pfam" id="PF19269">
    <property type="entry name" value="Anticodon_2"/>
    <property type="match status" value="1"/>
</dbReference>
<comment type="subunit">
    <text evidence="8">Monomer.</text>
</comment>
<evidence type="ECO:0000259" key="10">
    <source>
        <dbReference type="Pfam" id="PF19269"/>
    </source>
</evidence>
<dbReference type="SUPFAM" id="SSF52374">
    <property type="entry name" value="Nucleotidylyl transferase"/>
    <property type="match status" value="1"/>
</dbReference>
<evidence type="ECO:0000313" key="13">
    <source>
        <dbReference type="Proteomes" id="UP000052979"/>
    </source>
</evidence>
<dbReference type="PRINTS" id="PR00987">
    <property type="entry name" value="TRNASYNTHGLU"/>
</dbReference>
<dbReference type="Gene3D" id="1.10.8.70">
    <property type="entry name" value="Glutamate-tRNA synthetase, class I, anticodon-binding domain 1"/>
    <property type="match status" value="1"/>
</dbReference>
<dbReference type="InterPro" id="IPR000924">
    <property type="entry name" value="Glu/Gln-tRNA-synth"/>
</dbReference>
<feature type="short sequence motif" description="'KMSKS' region" evidence="8">
    <location>
        <begin position="275"/>
        <end position="279"/>
    </location>
</feature>
<dbReference type="KEGG" id="rtx:TI83_04290"/>
<dbReference type="InterPro" id="IPR020058">
    <property type="entry name" value="Glu/Gln-tRNA-synth_Ib_cat-dom"/>
</dbReference>
<dbReference type="PATRIC" id="fig|145458.7.peg.991"/>
<keyword evidence="3 8" id="KW-0436">Ligase</keyword>
<organism evidence="11 13">
    <name type="scientific">Rathayibacter toxicus</name>
    <dbReference type="NCBI Taxonomy" id="145458"/>
    <lineage>
        <taxon>Bacteria</taxon>
        <taxon>Bacillati</taxon>
        <taxon>Actinomycetota</taxon>
        <taxon>Actinomycetes</taxon>
        <taxon>Micrococcales</taxon>
        <taxon>Microbacteriaceae</taxon>
        <taxon>Rathayibacter</taxon>
    </lineage>
</organism>
<evidence type="ECO:0000313" key="14">
    <source>
        <dbReference type="Proteomes" id="UP000237966"/>
    </source>
</evidence>
<dbReference type="InterPro" id="IPR045462">
    <property type="entry name" value="aa-tRNA-synth_I_cd-bd"/>
</dbReference>
<feature type="domain" description="Glutamyl/glutaminyl-tRNA synthetase class Ib catalytic" evidence="9">
    <location>
        <begin position="24"/>
        <end position="341"/>
    </location>
</feature>
<dbReference type="OrthoDB" id="9807503at2"/>
<evidence type="ECO:0000256" key="8">
    <source>
        <dbReference type="HAMAP-Rule" id="MF_00022"/>
    </source>
</evidence>
<evidence type="ECO:0000256" key="6">
    <source>
        <dbReference type="ARBA" id="ARBA00022917"/>
    </source>
</evidence>
<dbReference type="InterPro" id="IPR020752">
    <property type="entry name" value="Glu-tRNA-synth_I_codon-bd_sub1"/>
</dbReference>
<dbReference type="Gene3D" id="1.10.1160.10">
    <property type="entry name" value="Glutamyl-trna Synthetase, Domain 2"/>
    <property type="match status" value="1"/>
</dbReference>
<dbReference type="Pfam" id="PF00749">
    <property type="entry name" value="tRNA-synt_1c"/>
    <property type="match status" value="1"/>
</dbReference>
<feature type="domain" description="Aminoacyl-tRNA synthetase class I anticodon-binding" evidence="10">
    <location>
        <begin position="358"/>
        <end position="507"/>
    </location>
</feature>
<evidence type="ECO:0000256" key="3">
    <source>
        <dbReference type="ARBA" id="ARBA00022598"/>
    </source>
</evidence>
<evidence type="ECO:0000256" key="2">
    <source>
        <dbReference type="ARBA" id="ARBA00022490"/>
    </source>
</evidence>
<evidence type="ECO:0000313" key="11">
    <source>
        <dbReference type="EMBL" id="KKM46748.1"/>
    </source>
</evidence>
<comment type="subcellular location">
    <subcellularLocation>
        <location evidence="8">Cytoplasm</location>
    </subcellularLocation>
</comment>
<keyword evidence="7 8" id="KW-0030">Aminoacyl-tRNA synthetase</keyword>
<dbReference type="eggNOG" id="COG0008">
    <property type="taxonomic scope" value="Bacteria"/>
</dbReference>
<dbReference type="SUPFAM" id="SSF48163">
    <property type="entry name" value="An anticodon-binding domain of class I aminoacyl-tRNA synthetases"/>
    <property type="match status" value="1"/>
</dbReference>
<dbReference type="PANTHER" id="PTHR43311:SF2">
    <property type="entry name" value="GLUTAMATE--TRNA LIGASE, MITOCHONDRIAL-RELATED"/>
    <property type="match status" value="1"/>
</dbReference>
<comment type="similarity">
    <text evidence="1 8">Belongs to the class-I aminoacyl-tRNA synthetase family. Glutamate--tRNA ligase type 1 subfamily.</text>
</comment>
<gene>
    <name evidence="8" type="primary">gltX</name>
    <name evidence="12" type="ORF">C5C51_04095</name>
    <name evidence="11" type="ORF">VT73_02335</name>
</gene>
<dbReference type="InterPro" id="IPR004527">
    <property type="entry name" value="Glu-tRNA-ligase_bac/mito"/>
</dbReference>
<dbReference type="InterPro" id="IPR020061">
    <property type="entry name" value="Glu_tRNA_lig_a-bdl"/>
</dbReference>
<reference evidence="11 13" key="1">
    <citation type="submission" date="2015-04" db="EMBL/GenBank/DDBJ databases">
        <title>Draft genome sequence of Rathayibacter toxicus strain FH-142 (AKA 70134 or CS 32), a Western Australian isolate.</title>
        <authorList>
            <consortium name="Consortium for Microbial Forensics and Genomics (microFORGE)"/>
            <person name="Knight B.M."/>
            <person name="Roberts D.P."/>
            <person name="Lin D."/>
            <person name="Hari K."/>
            <person name="Fletcher J."/>
            <person name="Melcher U."/>
            <person name="Blagden T."/>
            <person name="Luster D.G."/>
            <person name="Sechler A.J."/>
            <person name="Schneider W.L."/>
            <person name="Winegar R.A."/>
        </authorList>
    </citation>
    <scope>NUCLEOTIDE SEQUENCE [LARGE SCALE GENOMIC DNA]</scope>
    <source>
        <strain evidence="11 13">FH142</strain>
    </source>
</reference>
<dbReference type="InterPro" id="IPR008925">
    <property type="entry name" value="aa_tRNA-synth_I_cd-bd_sf"/>
</dbReference>
<dbReference type="STRING" id="145458.APU90_02180"/>
<dbReference type="InterPro" id="IPR033910">
    <property type="entry name" value="GluRS_core"/>
</dbReference>
<dbReference type="InterPro" id="IPR049940">
    <property type="entry name" value="GluQ/Sye"/>
</dbReference>
<dbReference type="GO" id="GO:0005524">
    <property type="term" value="F:ATP binding"/>
    <property type="evidence" value="ECO:0007669"/>
    <property type="project" value="UniProtKB-UniRule"/>
</dbReference>
<comment type="caution">
    <text evidence="8">Lacks conserved residue(s) required for the propagation of feature annotation.</text>
</comment>
<accession>A0A0C5B960</accession>
<evidence type="ECO:0000313" key="12">
    <source>
        <dbReference type="EMBL" id="PPI15785.1"/>
    </source>
</evidence>
<dbReference type="HAMAP" id="MF_00022">
    <property type="entry name" value="Glu_tRNA_synth_type1"/>
    <property type="match status" value="1"/>
</dbReference>
<evidence type="ECO:0000256" key="7">
    <source>
        <dbReference type="ARBA" id="ARBA00023146"/>
    </source>
</evidence>
<dbReference type="Proteomes" id="UP000237966">
    <property type="component" value="Unassembled WGS sequence"/>
</dbReference>
<dbReference type="GO" id="GO:0000049">
    <property type="term" value="F:tRNA binding"/>
    <property type="evidence" value="ECO:0007669"/>
    <property type="project" value="InterPro"/>
</dbReference>
<comment type="caution">
    <text evidence="11">The sequence shown here is derived from an EMBL/GenBank/DDBJ whole genome shotgun (WGS) entry which is preliminary data.</text>
</comment>
<evidence type="ECO:0000256" key="4">
    <source>
        <dbReference type="ARBA" id="ARBA00022741"/>
    </source>
</evidence>
<dbReference type="EC" id="6.1.1.17" evidence="8"/>
<dbReference type="AlphaFoldDB" id="A0A0C5B960"/>
<evidence type="ECO:0000256" key="5">
    <source>
        <dbReference type="ARBA" id="ARBA00022840"/>
    </source>
</evidence>
<dbReference type="InterPro" id="IPR014729">
    <property type="entry name" value="Rossmann-like_a/b/a_fold"/>
</dbReference>
<dbReference type="GO" id="GO:0004818">
    <property type="term" value="F:glutamate-tRNA ligase activity"/>
    <property type="evidence" value="ECO:0007669"/>
    <property type="project" value="UniProtKB-UniRule"/>
</dbReference>
<name>A0A0C5B960_9MICO</name>
<keyword evidence="4 8" id="KW-0547">Nucleotide-binding</keyword>
<dbReference type="Gene3D" id="3.40.50.620">
    <property type="entry name" value="HUPs"/>
    <property type="match status" value="1"/>
</dbReference>
<keyword evidence="2 8" id="KW-0963">Cytoplasm</keyword>
<dbReference type="InterPro" id="IPR020751">
    <property type="entry name" value="aa-tRNA-synth_I_codon-bd_sub2"/>
</dbReference>
<reference evidence="12 14" key="2">
    <citation type="submission" date="2018-02" db="EMBL/GenBank/DDBJ databases">
        <title>Bacteriophage NCPPB3778 and a type I-E CRISPR drive the evolution of the US Biological Select Agent, Rathayibacter toxicus.</title>
        <authorList>
            <person name="Davis E.W.II."/>
            <person name="Tabima J.F."/>
            <person name="Weisberg A.J."/>
            <person name="Lopes L.D."/>
            <person name="Wiseman M.S."/>
            <person name="Wiseman M.S."/>
            <person name="Pupko T."/>
            <person name="Belcher M.S."/>
            <person name="Sechler A.J."/>
            <person name="Tancos M.A."/>
            <person name="Schroeder B.K."/>
            <person name="Murray T.D."/>
            <person name="Luster D.G."/>
            <person name="Schneider W.L."/>
            <person name="Rogers E."/>
            <person name="Andreote F.D."/>
            <person name="Grunwald N.J."/>
            <person name="Putnam M.L."/>
            <person name="Chang J.H."/>
        </authorList>
    </citation>
    <scope>NUCLEOTIDE SEQUENCE [LARGE SCALE GENOMIC DNA]</scope>
    <source>
        <strain evidence="12 14">FH99</strain>
    </source>
</reference>
<dbReference type="GO" id="GO:0006424">
    <property type="term" value="P:glutamyl-tRNA aminoacylation"/>
    <property type="evidence" value="ECO:0007669"/>
    <property type="project" value="UniProtKB-UniRule"/>
</dbReference>
<dbReference type="PANTHER" id="PTHR43311">
    <property type="entry name" value="GLUTAMATE--TRNA LIGASE"/>
    <property type="match status" value="1"/>
</dbReference>
<dbReference type="Gene3D" id="1.10.10.350">
    <property type="match status" value="1"/>
</dbReference>
<dbReference type="CDD" id="cd00808">
    <property type="entry name" value="GluRS_core"/>
    <property type="match status" value="1"/>
</dbReference>